<gene>
    <name evidence="2" type="ORF">E2C01_037894</name>
</gene>
<dbReference type="AlphaFoldDB" id="A0A5B7FFT5"/>
<name>A0A5B7FFT5_PORTR</name>
<keyword evidence="3" id="KW-1185">Reference proteome</keyword>
<protein>
    <submittedName>
        <fullName evidence="2">Uncharacterized protein</fullName>
    </submittedName>
</protein>
<sequence>MLDLSGAARYTAGSVRPAAASRARAMAVPVAHIMAKAGWSQETTFAKHYDKLASAPPSLFPELTLMLVIFFAPPNCRTDRPGQGPVTTVEGTDGLLGPSSSLSEERRATLEGGWAWPSLGEARERRRAPLSITPTQRTTPEKEAISA</sequence>
<dbReference type="Proteomes" id="UP000324222">
    <property type="component" value="Unassembled WGS sequence"/>
</dbReference>
<dbReference type="EMBL" id="VSRR010006187">
    <property type="protein sequence ID" value="MPC44226.1"/>
    <property type="molecule type" value="Genomic_DNA"/>
</dbReference>
<organism evidence="2 3">
    <name type="scientific">Portunus trituberculatus</name>
    <name type="common">Swimming crab</name>
    <name type="synonym">Neptunus trituberculatus</name>
    <dbReference type="NCBI Taxonomy" id="210409"/>
    <lineage>
        <taxon>Eukaryota</taxon>
        <taxon>Metazoa</taxon>
        <taxon>Ecdysozoa</taxon>
        <taxon>Arthropoda</taxon>
        <taxon>Crustacea</taxon>
        <taxon>Multicrustacea</taxon>
        <taxon>Malacostraca</taxon>
        <taxon>Eumalacostraca</taxon>
        <taxon>Eucarida</taxon>
        <taxon>Decapoda</taxon>
        <taxon>Pleocyemata</taxon>
        <taxon>Brachyura</taxon>
        <taxon>Eubrachyura</taxon>
        <taxon>Portunoidea</taxon>
        <taxon>Portunidae</taxon>
        <taxon>Portuninae</taxon>
        <taxon>Portunus</taxon>
    </lineage>
</organism>
<comment type="caution">
    <text evidence="2">The sequence shown here is derived from an EMBL/GenBank/DDBJ whole genome shotgun (WGS) entry which is preliminary data.</text>
</comment>
<evidence type="ECO:0000313" key="2">
    <source>
        <dbReference type="EMBL" id="MPC44226.1"/>
    </source>
</evidence>
<evidence type="ECO:0000256" key="1">
    <source>
        <dbReference type="SAM" id="MobiDB-lite"/>
    </source>
</evidence>
<feature type="region of interest" description="Disordered" evidence="1">
    <location>
        <begin position="125"/>
        <end position="147"/>
    </location>
</feature>
<accession>A0A5B7FFT5</accession>
<proteinExistence type="predicted"/>
<evidence type="ECO:0000313" key="3">
    <source>
        <dbReference type="Proteomes" id="UP000324222"/>
    </source>
</evidence>
<reference evidence="2 3" key="1">
    <citation type="submission" date="2019-05" db="EMBL/GenBank/DDBJ databases">
        <title>Another draft genome of Portunus trituberculatus and its Hox gene families provides insights of decapod evolution.</title>
        <authorList>
            <person name="Jeong J.-H."/>
            <person name="Song I."/>
            <person name="Kim S."/>
            <person name="Choi T."/>
            <person name="Kim D."/>
            <person name="Ryu S."/>
            <person name="Kim W."/>
        </authorList>
    </citation>
    <scope>NUCLEOTIDE SEQUENCE [LARGE SCALE GENOMIC DNA]</scope>
    <source>
        <tissue evidence="2">Muscle</tissue>
    </source>
</reference>
<feature type="region of interest" description="Disordered" evidence="1">
    <location>
        <begin position="79"/>
        <end position="108"/>
    </location>
</feature>